<dbReference type="Proteomes" id="UP000054350">
    <property type="component" value="Unassembled WGS sequence"/>
</dbReference>
<keyword evidence="2" id="KW-0472">Membrane</keyword>
<evidence type="ECO:0000256" key="2">
    <source>
        <dbReference type="SAM" id="Phobius"/>
    </source>
</evidence>
<proteinExistence type="predicted"/>
<sequence>MPAAAAAVSASAGPSPAAAAALLAGSALVSGALILALVQARAAGAPLTKLLKITAGVHLTVTTLDVVISAVDRSASTMTPSLPWRWSDHARDVTKLASTTVTPVAVILAAAASVIQARTYLDALGHEVDRSHCAADPDLDFEAPTRAHTVHKPANSSVPTRPACSLASWIPSSRALAATTAVVAAAVIAAYGMTALVVATPMVHTAATPSGTMVAAFTAVYTVASFTAVVLSHGVILSHRLAWFVRAAAARTAAGERTPCGSPARVAPHDRVHCVSQQQQQQQYLHQDSAAAALMATQAWTPADGSSARDLDAGNVHRVRFSGEDEEEQAAQDRARHGVDYNTADVIAAFPDATHFNADLDASARSSWTVVDTLQGDNMLDKDYVDGALIDQHAMVPMGPLACVSVCLHKMAVGTALVAMVVASGLAAKAWWCASPVATTSTDLLLALGLCHVAWTVLAILAILARTSATIVPALHDTILRQDMALGVPLRVRTYIPHGHEHAPALHLDELAEVRSIETTYLHHLQAQQQHQQQHSSYPKSIASARRTALFSSSMTDLRRLAPLTRPHTVVAPPLSPVLATSPAVAPLLSHRAIPRGSTPAVTPATPPPLPVPAVGIHCNVPAKATPPLAPMAAPTVALAATPAPITTTIANSAPTTTATPATGTGAPPKSVVRVAAPFRYRTPFLMAGAAVQGMHEGASDDANVSLSRGPQ</sequence>
<dbReference type="AlphaFoldDB" id="A0A0L0RYR0"/>
<dbReference type="STRING" id="578462.A0A0L0RYR0"/>
<feature type="transmembrane region" description="Helical" evidence="2">
    <location>
        <begin position="444"/>
        <end position="465"/>
    </location>
</feature>
<feature type="region of interest" description="Disordered" evidence="1">
    <location>
        <begin position="651"/>
        <end position="670"/>
    </location>
</feature>
<reference evidence="3 4" key="1">
    <citation type="submission" date="2009-11" db="EMBL/GenBank/DDBJ databases">
        <title>Annotation of Allomyces macrogynus ATCC 38327.</title>
        <authorList>
            <consortium name="The Broad Institute Genome Sequencing Platform"/>
            <person name="Russ C."/>
            <person name="Cuomo C."/>
            <person name="Burger G."/>
            <person name="Gray M.W."/>
            <person name="Holland P.W.H."/>
            <person name="King N."/>
            <person name="Lang F.B.F."/>
            <person name="Roger A.J."/>
            <person name="Ruiz-Trillo I."/>
            <person name="Young S.K."/>
            <person name="Zeng Q."/>
            <person name="Gargeya S."/>
            <person name="Fitzgerald M."/>
            <person name="Haas B."/>
            <person name="Abouelleil A."/>
            <person name="Alvarado L."/>
            <person name="Arachchi H.M."/>
            <person name="Berlin A."/>
            <person name="Chapman S.B."/>
            <person name="Gearin G."/>
            <person name="Goldberg J."/>
            <person name="Griggs A."/>
            <person name="Gujja S."/>
            <person name="Hansen M."/>
            <person name="Heiman D."/>
            <person name="Howarth C."/>
            <person name="Larimer J."/>
            <person name="Lui A."/>
            <person name="MacDonald P.J.P."/>
            <person name="McCowen C."/>
            <person name="Montmayeur A."/>
            <person name="Murphy C."/>
            <person name="Neiman D."/>
            <person name="Pearson M."/>
            <person name="Priest M."/>
            <person name="Roberts A."/>
            <person name="Saif S."/>
            <person name="Shea T."/>
            <person name="Sisk P."/>
            <person name="Stolte C."/>
            <person name="Sykes S."/>
            <person name="Wortman J."/>
            <person name="Nusbaum C."/>
            <person name="Birren B."/>
        </authorList>
    </citation>
    <scope>NUCLEOTIDE SEQUENCE [LARGE SCALE GENOMIC DNA]</scope>
    <source>
        <strain evidence="3 4">ATCC 38327</strain>
    </source>
</reference>
<name>A0A0L0RYR0_ALLM3</name>
<gene>
    <name evidence="3" type="ORF">AMAG_01143</name>
</gene>
<feature type="transmembrane region" description="Helical" evidence="2">
    <location>
        <begin position="211"/>
        <end position="236"/>
    </location>
</feature>
<evidence type="ECO:0000313" key="3">
    <source>
        <dbReference type="EMBL" id="KNE55229.1"/>
    </source>
</evidence>
<dbReference type="EMBL" id="GG745329">
    <property type="protein sequence ID" value="KNE55229.1"/>
    <property type="molecule type" value="Genomic_DNA"/>
</dbReference>
<feature type="transmembrane region" description="Helical" evidence="2">
    <location>
        <begin position="411"/>
        <end position="432"/>
    </location>
</feature>
<protein>
    <submittedName>
        <fullName evidence="3">Uncharacterized protein</fullName>
    </submittedName>
</protein>
<dbReference type="VEuPathDB" id="FungiDB:AMAG_01143"/>
<keyword evidence="2" id="KW-0812">Transmembrane</keyword>
<organism evidence="3 4">
    <name type="scientific">Allomyces macrogynus (strain ATCC 38327)</name>
    <name type="common">Allomyces javanicus var. macrogynus</name>
    <dbReference type="NCBI Taxonomy" id="578462"/>
    <lineage>
        <taxon>Eukaryota</taxon>
        <taxon>Fungi</taxon>
        <taxon>Fungi incertae sedis</taxon>
        <taxon>Blastocladiomycota</taxon>
        <taxon>Blastocladiomycetes</taxon>
        <taxon>Blastocladiales</taxon>
        <taxon>Blastocladiaceae</taxon>
        <taxon>Allomyces</taxon>
    </lineage>
</organism>
<feature type="compositionally biased region" description="Low complexity" evidence="1">
    <location>
        <begin position="651"/>
        <end position="669"/>
    </location>
</feature>
<dbReference type="OrthoDB" id="5589226at2759"/>
<evidence type="ECO:0000256" key="1">
    <source>
        <dbReference type="SAM" id="MobiDB-lite"/>
    </source>
</evidence>
<keyword evidence="4" id="KW-1185">Reference proteome</keyword>
<keyword evidence="2" id="KW-1133">Transmembrane helix</keyword>
<feature type="transmembrane region" description="Helical" evidence="2">
    <location>
        <begin position="17"/>
        <end position="38"/>
    </location>
</feature>
<accession>A0A0L0RYR0</accession>
<evidence type="ECO:0000313" key="4">
    <source>
        <dbReference type="Proteomes" id="UP000054350"/>
    </source>
</evidence>
<reference evidence="4" key="2">
    <citation type="submission" date="2009-11" db="EMBL/GenBank/DDBJ databases">
        <title>The Genome Sequence of Allomyces macrogynus strain ATCC 38327.</title>
        <authorList>
            <consortium name="The Broad Institute Genome Sequencing Platform"/>
            <person name="Russ C."/>
            <person name="Cuomo C."/>
            <person name="Shea T."/>
            <person name="Young S.K."/>
            <person name="Zeng Q."/>
            <person name="Koehrsen M."/>
            <person name="Haas B."/>
            <person name="Borodovsky M."/>
            <person name="Guigo R."/>
            <person name="Alvarado L."/>
            <person name="Berlin A."/>
            <person name="Borenstein D."/>
            <person name="Chen Z."/>
            <person name="Engels R."/>
            <person name="Freedman E."/>
            <person name="Gellesch M."/>
            <person name="Goldberg J."/>
            <person name="Griggs A."/>
            <person name="Gujja S."/>
            <person name="Heiman D."/>
            <person name="Hepburn T."/>
            <person name="Howarth C."/>
            <person name="Jen D."/>
            <person name="Larson L."/>
            <person name="Lewis B."/>
            <person name="Mehta T."/>
            <person name="Park D."/>
            <person name="Pearson M."/>
            <person name="Roberts A."/>
            <person name="Saif S."/>
            <person name="Shenoy N."/>
            <person name="Sisk P."/>
            <person name="Stolte C."/>
            <person name="Sykes S."/>
            <person name="Walk T."/>
            <person name="White J."/>
            <person name="Yandava C."/>
            <person name="Burger G."/>
            <person name="Gray M.W."/>
            <person name="Holland P.W.H."/>
            <person name="King N."/>
            <person name="Lang F.B.F."/>
            <person name="Roger A.J."/>
            <person name="Ruiz-Trillo I."/>
            <person name="Lander E."/>
            <person name="Nusbaum C."/>
        </authorList>
    </citation>
    <scope>NUCLEOTIDE SEQUENCE [LARGE SCALE GENOMIC DNA]</scope>
    <source>
        <strain evidence="4">ATCC 38327</strain>
    </source>
</reference>
<feature type="transmembrane region" description="Helical" evidence="2">
    <location>
        <begin position="175"/>
        <end position="199"/>
    </location>
</feature>